<dbReference type="HOGENOM" id="CLU_1507871_0_0_5"/>
<dbReference type="BioCyc" id="BSUB633149:G1GM8-122-MONOMER"/>
<organism evidence="1 2">
    <name type="scientific">Brevundimonas subvibrioides (strain ATCC 15264 / DSM 4735 / LMG 14903 / NBRC 16000 / CB 81)</name>
    <name type="common">Caulobacter subvibrioides</name>
    <dbReference type="NCBI Taxonomy" id="633149"/>
    <lineage>
        <taxon>Bacteria</taxon>
        <taxon>Pseudomonadati</taxon>
        <taxon>Pseudomonadota</taxon>
        <taxon>Alphaproteobacteria</taxon>
        <taxon>Caulobacterales</taxon>
        <taxon>Caulobacteraceae</taxon>
        <taxon>Brevundimonas</taxon>
    </lineage>
</organism>
<dbReference type="Proteomes" id="UP000002696">
    <property type="component" value="Chromosome"/>
</dbReference>
<evidence type="ECO:0000313" key="2">
    <source>
        <dbReference type="Proteomes" id="UP000002696"/>
    </source>
</evidence>
<dbReference type="EMBL" id="CP002102">
    <property type="protein sequence ID" value="ADK99436.1"/>
    <property type="molecule type" value="Genomic_DNA"/>
</dbReference>
<accession>D9QID4</accession>
<keyword evidence="2" id="KW-1185">Reference proteome</keyword>
<sequence length="178" mass="19960">MTHATHTPRPTAETWALIRDDYRSGITAPVLAERYGVPERTLRRRAALEGWRRADAPTPSLATPPAWLRPPVSREEALARDPDLAEVDAAEGGDRIGLLFDPDPRHLRLFAFRQASEAAAMDRPVQAVSWMRLAQIVDRCGDRIEADGRPLREVDHLRAAYLRRLGELLPEDMPADDA</sequence>
<dbReference type="InParanoid" id="D9QID4"/>
<reference evidence="2" key="1">
    <citation type="journal article" date="2011" name="J. Bacteriol.">
        <title>Genome sequences of eight morphologically diverse alphaproteobacteria.</title>
        <authorList>
            <consortium name="US DOE Joint Genome Institute"/>
            <person name="Brown P.J."/>
            <person name="Kysela D.T."/>
            <person name="Buechlein A."/>
            <person name="Hemmerich C."/>
            <person name="Brun Y.V."/>
        </authorList>
    </citation>
    <scope>NUCLEOTIDE SEQUENCE [LARGE SCALE GENOMIC DNA]</scope>
    <source>
        <strain evidence="2">ATCC 15264 / DSM 4735 / LMG 14903 / NBRC 16000 / CB 81</strain>
    </source>
</reference>
<proteinExistence type="predicted"/>
<dbReference type="KEGG" id="bsb:Bresu_0122"/>
<dbReference type="RefSeq" id="WP_013267541.1">
    <property type="nucleotide sequence ID" value="NC_014375.1"/>
</dbReference>
<evidence type="ECO:0000313" key="1">
    <source>
        <dbReference type="EMBL" id="ADK99436.1"/>
    </source>
</evidence>
<name>D9QID4_BRESC</name>
<protein>
    <submittedName>
        <fullName evidence="1">Uncharacterized protein</fullName>
    </submittedName>
</protein>
<dbReference type="AlphaFoldDB" id="D9QID4"/>
<gene>
    <name evidence="1" type="ordered locus">Bresu_0122</name>
</gene>
<dbReference type="OrthoDB" id="7205939at2"/>
<dbReference type="STRING" id="633149.Bresu_0122"/>